<gene>
    <name evidence="3" type="ORF">G6F50_011368</name>
</gene>
<evidence type="ECO:0000313" key="3">
    <source>
        <dbReference type="EMBL" id="KAG1564084.1"/>
    </source>
</evidence>
<sequence length="369" mass="42708">MSEDYAQSPFINTSLPPAIVLPYTSLTLLYAISIGFELFLLKNEKRLPMTPAQLRVFIVLFRIALPLLFVSPNIPINVLFAAVPWFFTSYTARMPIEQLTLAEWTNKVIKITSESSENMSVSSIRYRGAATCCLGVLKWSFMRLFLDPLLPHKPIFALYYPWFHPLSLIYTILYGVKAYCLLGAVNVFMGLEQVIMGWNMVQLFDSPIIASSPRDFWSRRWNRVIRNLLHTQLFLTNKHNTEIAEKEEDAYQQDEDKKRAQAKNVTKKQEVQKYRLNESSQVLDHLRSFFCKRHGRGLITFIITFENLMFFTIQGVAVLLEVVLRHGALKQEPEGKTRIMCIAAQLLFMACTGRLFLGPYLRYAYYIDK</sequence>
<dbReference type="GO" id="GO:0006629">
    <property type="term" value="P:lipid metabolic process"/>
    <property type="evidence" value="ECO:0007669"/>
    <property type="project" value="InterPro"/>
</dbReference>
<evidence type="ECO:0000313" key="4">
    <source>
        <dbReference type="Proteomes" id="UP000740926"/>
    </source>
</evidence>
<accession>A0A9P6YU99</accession>
<feature type="transmembrane region" description="Helical" evidence="2">
    <location>
        <begin position="297"/>
        <end position="317"/>
    </location>
</feature>
<keyword evidence="1" id="KW-0175">Coiled coil</keyword>
<keyword evidence="2" id="KW-1133">Transmembrane helix</keyword>
<dbReference type="EMBL" id="JAANIU010002867">
    <property type="protein sequence ID" value="KAG1564084.1"/>
    <property type="molecule type" value="Genomic_DNA"/>
</dbReference>
<name>A0A9P6YU99_9FUNG</name>
<dbReference type="AlphaFoldDB" id="A0A9P6YU99"/>
<organism evidence="3 4">
    <name type="scientific">Rhizopus delemar</name>
    <dbReference type="NCBI Taxonomy" id="936053"/>
    <lineage>
        <taxon>Eukaryota</taxon>
        <taxon>Fungi</taxon>
        <taxon>Fungi incertae sedis</taxon>
        <taxon>Mucoromycota</taxon>
        <taxon>Mucoromycotina</taxon>
        <taxon>Mucoromycetes</taxon>
        <taxon>Mucorales</taxon>
        <taxon>Mucorineae</taxon>
        <taxon>Rhizopodaceae</taxon>
        <taxon>Rhizopus</taxon>
    </lineage>
</organism>
<keyword evidence="4" id="KW-1185">Reference proteome</keyword>
<dbReference type="Proteomes" id="UP000740926">
    <property type="component" value="Unassembled WGS sequence"/>
</dbReference>
<feature type="transmembrane region" description="Helical" evidence="2">
    <location>
        <begin position="337"/>
        <end position="357"/>
    </location>
</feature>
<proteinExistence type="predicted"/>
<keyword evidence="2" id="KW-0472">Membrane</keyword>
<reference evidence="3 4" key="1">
    <citation type="journal article" date="2020" name="Microb. Genom.">
        <title>Genetic diversity of clinical and environmental Mucorales isolates obtained from an investigation of mucormycosis cases among solid organ transplant recipients.</title>
        <authorList>
            <person name="Nguyen M.H."/>
            <person name="Kaul D."/>
            <person name="Muto C."/>
            <person name="Cheng S.J."/>
            <person name="Richter R.A."/>
            <person name="Bruno V.M."/>
            <person name="Liu G."/>
            <person name="Beyhan S."/>
            <person name="Sundermann A.J."/>
            <person name="Mounaud S."/>
            <person name="Pasculle A.W."/>
            <person name="Nierman W.C."/>
            <person name="Driscoll E."/>
            <person name="Cumbie R."/>
            <person name="Clancy C.J."/>
            <person name="Dupont C.L."/>
        </authorList>
    </citation>
    <scope>NUCLEOTIDE SEQUENCE [LARGE SCALE GENOMIC DNA]</scope>
    <source>
        <strain evidence="3 4">GL24</strain>
    </source>
</reference>
<protein>
    <submittedName>
        <fullName evidence="3">Uncharacterized protein</fullName>
    </submittedName>
</protein>
<dbReference type="PANTHER" id="PTHR31595:SF57">
    <property type="entry name" value="OS04G0481900 PROTEIN"/>
    <property type="match status" value="1"/>
</dbReference>
<feature type="coiled-coil region" evidence="1">
    <location>
        <begin position="243"/>
        <end position="277"/>
    </location>
</feature>
<dbReference type="InterPro" id="IPR044851">
    <property type="entry name" value="Wax_synthase"/>
</dbReference>
<feature type="transmembrane region" description="Helical" evidence="2">
    <location>
        <begin position="166"/>
        <end position="191"/>
    </location>
</feature>
<evidence type="ECO:0000256" key="1">
    <source>
        <dbReference type="SAM" id="Coils"/>
    </source>
</evidence>
<dbReference type="PANTHER" id="PTHR31595">
    <property type="entry name" value="LONG-CHAIN-ALCOHOL O-FATTY-ACYLTRANSFERASE 3-RELATED"/>
    <property type="match status" value="1"/>
</dbReference>
<keyword evidence="2" id="KW-0812">Transmembrane</keyword>
<feature type="transmembrane region" description="Helical" evidence="2">
    <location>
        <begin position="20"/>
        <end position="40"/>
    </location>
</feature>
<comment type="caution">
    <text evidence="3">The sequence shown here is derived from an EMBL/GenBank/DDBJ whole genome shotgun (WGS) entry which is preliminary data.</text>
</comment>
<feature type="transmembrane region" description="Helical" evidence="2">
    <location>
        <begin position="52"/>
        <end position="70"/>
    </location>
</feature>
<dbReference type="GO" id="GO:0008374">
    <property type="term" value="F:O-acyltransferase activity"/>
    <property type="evidence" value="ECO:0007669"/>
    <property type="project" value="InterPro"/>
</dbReference>
<evidence type="ECO:0000256" key="2">
    <source>
        <dbReference type="SAM" id="Phobius"/>
    </source>
</evidence>